<dbReference type="RefSeq" id="XP_070888111.1">
    <property type="nucleotide sequence ID" value="XM_071032617.1"/>
</dbReference>
<evidence type="ECO:0000313" key="4">
    <source>
        <dbReference type="Proteomes" id="UP001610432"/>
    </source>
</evidence>
<dbReference type="GeneID" id="98147689"/>
<keyword evidence="4" id="KW-1185">Reference proteome</keyword>
<feature type="domain" description="CBM-cenC" evidence="2">
    <location>
        <begin position="9"/>
        <end position="139"/>
    </location>
</feature>
<accession>A0ABR4LXL4</accession>
<comment type="caution">
    <text evidence="3">The sequence shown here is derived from an EMBL/GenBank/DDBJ whole genome shotgun (WGS) entry which is preliminary data.</text>
</comment>
<dbReference type="Gene3D" id="2.60.120.260">
    <property type="entry name" value="Galactose-binding domain-like"/>
    <property type="match status" value="1"/>
</dbReference>
<dbReference type="EMBL" id="JBFXLQ010000011">
    <property type="protein sequence ID" value="KAL2869132.1"/>
    <property type="molecule type" value="Genomic_DNA"/>
</dbReference>
<gene>
    <name evidence="3" type="ORF">BJX67DRAFT_379607</name>
</gene>
<dbReference type="Pfam" id="PF02018">
    <property type="entry name" value="CBM_4_9"/>
    <property type="match status" value="1"/>
</dbReference>
<proteinExistence type="predicted"/>
<organism evidence="3 4">
    <name type="scientific">Aspergillus lucknowensis</name>
    <dbReference type="NCBI Taxonomy" id="176173"/>
    <lineage>
        <taxon>Eukaryota</taxon>
        <taxon>Fungi</taxon>
        <taxon>Dikarya</taxon>
        <taxon>Ascomycota</taxon>
        <taxon>Pezizomycotina</taxon>
        <taxon>Eurotiomycetes</taxon>
        <taxon>Eurotiomycetidae</taxon>
        <taxon>Eurotiales</taxon>
        <taxon>Aspergillaceae</taxon>
        <taxon>Aspergillus</taxon>
        <taxon>Aspergillus subgen. Nidulantes</taxon>
    </lineage>
</organism>
<dbReference type="Proteomes" id="UP001610432">
    <property type="component" value="Unassembled WGS sequence"/>
</dbReference>
<reference evidence="3 4" key="1">
    <citation type="submission" date="2024-07" db="EMBL/GenBank/DDBJ databases">
        <title>Section-level genome sequencing and comparative genomics of Aspergillus sections Usti and Cavernicolus.</title>
        <authorList>
            <consortium name="Lawrence Berkeley National Laboratory"/>
            <person name="Nybo J.L."/>
            <person name="Vesth T.C."/>
            <person name="Theobald S."/>
            <person name="Frisvad J.C."/>
            <person name="Larsen T.O."/>
            <person name="Kjaerboelling I."/>
            <person name="Rothschild-Mancinelli K."/>
            <person name="Lyhne E.K."/>
            <person name="Kogle M.E."/>
            <person name="Barry K."/>
            <person name="Clum A."/>
            <person name="Na H."/>
            <person name="Ledsgaard L."/>
            <person name="Lin J."/>
            <person name="Lipzen A."/>
            <person name="Kuo A."/>
            <person name="Riley R."/>
            <person name="Mondo S."/>
            <person name="Labutti K."/>
            <person name="Haridas S."/>
            <person name="Pangalinan J."/>
            <person name="Salamov A.A."/>
            <person name="Simmons B.A."/>
            <person name="Magnuson J.K."/>
            <person name="Chen J."/>
            <person name="Drula E."/>
            <person name="Henrissat B."/>
            <person name="Wiebenga A."/>
            <person name="Lubbers R.J."/>
            <person name="Gomes A.C."/>
            <person name="Macurrencykelacurrency M.R."/>
            <person name="Stajich J."/>
            <person name="Grigoriev I.V."/>
            <person name="Mortensen U.H."/>
            <person name="De Vries R.P."/>
            <person name="Baker S.E."/>
            <person name="Andersen M.R."/>
        </authorList>
    </citation>
    <scope>NUCLEOTIDE SEQUENCE [LARGE SCALE GENOMIC DNA]</scope>
    <source>
        <strain evidence="3 4">CBS 449.75</strain>
    </source>
</reference>
<name>A0ABR4LXL4_9EURO</name>
<protein>
    <recommendedName>
        <fullName evidence="2">CBM-cenC domain-containing protein</fullName>
    </recommendedName>
</protein>
<dbReference type="InterPro" id="IPR003305">
    <property type="entry name" value="CenC_carb-bd"/>
</dbReference>
<sequence>MATAPPSNPLVVNGGFELGVLAPWVESYPNVATIGNGSQAFAGDYYLNLESAPGNRANTVHQVLPELDTTATYNVTAQVWGPPVSTANSCAGRISIGNNVTAGLIASVDISYEQSRRWLPLQGTFQPKQSQLALYLQSQCTLSGASHTGILYFDEITLTEIPPVLY</sequence>
<evidence type="ECO:0000256" key="1">
    <source>
        <dbReference type="ARBA" id="ARBA00022801"/>
    </source>
</evidence>
<evidence type="ECO:0000313" key="3">
    <source>
        <dbReference type="EMBL" id="KAL2869132.1"/>
    </source>
</evidence>
<keyword evidence="1" id="KW-0378">Hydrolase</keyword>
<evidence type="ECO:0000259" key="2">
    <source>
        <dbReference type="Pfam" id="PF02018"/>
    </source>
</evidence>